<dbReference type="SUPFAM" id="SSF55469">
    <property type="entry name" value="FMN-dependent nitroreductase-like"/>
    <property type="match status" value="1"/>
</dbReference>
<dbReference type="CDD" id="cd02062">
    <property type="entry name" value="Nitro_FMN_reductase"/>
    <property type="match status" value="1"/>
</dbReference>
<dbReference type="AlphaFoldDB" id="F0SXX8"/>
<evidence type="ECO:0000256" key="5">
    <source>
        <dbReference type="ARBA" id="ARBA00023002"/>
    </source>
</evidence>
<evidence type="ECO:0000313" key="7">
    <source>
        <dbReference type="EMBL" id="ADY57039.1"/>
    </source>
</evidence>
<keyword evidence="4" id="KW-0288">FMN</keyword>
<name>F0SXX8_SYNGF</name>
<accession>F0SXX8</accession>
<dbReference type="STRING" id="645991.Sgly_2768"/>
<reference evidence="8" key="2">
    <citation type="submission" date="2011-02" db="EMBL/GenBank/DDBJ databases">
        <title>The complete genome of Syntrophobotulus glycolicus DSM 8271.</title>
        <authorList>
            <person name="Lucas S."/>
            <person name="Copeland A."/>
            <person name="Lapidus A."/>
            <person name="Bruce D."/>
            <person name="Goodwin L."/>
            <person name="Pitluck S."/>
            <person name="Kyrpides N."/>
            <person name="Mavromatis K."/>
            <person name="Pagani I."/>
            <person name="Ivanova N."/>
            <person name="Mikhailova N."/>
            <person name="Chertkov O."/>
            <person name="Held B."/>
            <person name="Detter J.C."/>
            <person name="Tapia R."/>
            <person name="Han C."/>
            <person name="Land M."/>
            <person name="Hauser L."/>
            <person name="Markowitz V."/>
            <person name="Cheng J.-F."/>
            <person name="Hugenholtz P."/>
            <person name="Woyke T."/>
            <person name="Wu D."/>
            <person name="Spring S."/>
            <person name="Schroeder M."/>
            <person name="Brambilla E."/>
            <person name="Klenk H.-P."/>
            <person name="Eisen J.A."/>
        </authorList>
    </citation>
    <scope>NUCLEOTIDE SEQUENCE [LARGE SCALE GENOMIC DNA]</scope>
    <source>
        <strain evidence="8">DSM 8271 / FlGlyR</strain>
    </source>
</reference>
<keyword evidence="5" id="KW-0560">Oxidoreductase</keyword>
<keyword evidence="3" id="KW-0285">Flavoprotein</keyword>
<dbReference type="InterPro" id="IPR029479">
    <property type="entry name" value="Nitroreductase"/>
</dbReference>
<dbReference type="PANTHER" id="PTHR43673:SF2">
    <property type="entry name" value="NITROREDUCTASE"/>
    <property type="match status" value="1"/>
</dbReference>
<comment type="cofactor">
    <cofactor evidence="1">
        <name>FMN</name>
        <dbReference type="ChEBI" id="CHEBI:58210"/>
    </cofactor>
</comment>
<evidence type="ECO:0000256" key="2">
    <source>
        <dbReference type="ARBA" id="ARBA00007118"/>
    </source>
</evidence>
<gene>
    <name evidence="7" type="ordered locus">Sgly_2768</name>
</gene>
<evidence type="ECO:0000259" key="6">
    <source>
        <dbReference type="Pfam" id="PF00881"/>
    </source>
</evidence>
<dbReference type="InterPro" id="IPR000415">
    <property type="entry name" value="Nitroreductase-like"/>
</dbReference>
<evidence type="ECO:0000256" key="3">
    <source>
        <dbReference type="ARBA" id="ARBA00022630"/>
    </source>
</evidence>
<evidence type="ECO:0000256" key="4">
    <source>
        <dbReference type="ARBA" id="ARBA00022643"/>
    </source>
</evidence>
<proteinExistence type="inferred from homology"/>
<dbReference type="Pfam" id="PF00881">
    <property type="entry name" value="Nitroreductase"/>
    <property type="match status" value="1"/>
</dbReference>
<evidence type="ECO:0000256" key="1">
    <source>
        <dbReference type="ARBA" id="ARBA00001917"/>
    </source>
</evidence>
<dbReference type="GO" id="GO:0016491">
    <property type="term" value="F:oxidoreductase activity"/>
    <property type="evidence" value="ECO:0007669"/>
    <property type="project" value="UniProtKB-KW"/>
</dbReference>
<protein>
    <submittedName>
        <fullName evidence="7">Nitroreductase</fullName>
    </submittedName>
</protein>
<dbReference type="EMBL" id="CP002547">
    <property type="protein sequence ID" value="ADY57039.1"/>
    <property type="molecule type" value="Genomic_DNA"/>
</dbReference>
<dbReference type="eggNOG" id="COG0778">
    <property type="taxonomic scope" value="Bacteria"/>
</dbReference>
<dbReference type="PANTHER" id="PTHR43673">
    <property type="entry name" value="NAD(P)H NITROREDUCTASE YDGI-RELATED"/>
    <property type="match status" value="1"/>
</dbReference>
<sequence>MLNSNQQTPRIICKNCALQLALKCYELHWWFRLVREPLLLGMRLLARWHGIDVRKHVVRNPECYGCIRFMKAELEEKSLTFRLLNDLIGKEFSELRDSMLSKQDLDEAKRYAQEAMETELDLETPKINKLINKEKNEMNQTIETIHKRKGTKSYTTEQVKGQDLESIIFAGIAGPTARNTQNRHFTVVQNEEILRQINDSVLSLQTSPVNRFPLYNAPTLIVVSTPADYQFAEQDSAIAVENMTLAATSLGLGSRYLVSPTRFLETDSGKKIKQEIGIPEGYRSIACLIVGYDADPDQEPVSRNLNVVNYVK</sequence>
<organism evidence="7 8">
    <name type="scientific">Syntrophobotulus glycolicus (strain DSM 8271 / FlGlyR)</name>
    <dbReference type="NCBI Taxonomy" id="645991"/>
    <lineage>
        <taxon>Bacteria</taxon>
        <taxon>Bacillati</taxon>
        <taxon>Bacillota</taxon>
        <taxon>Clostridia</taxon>
        <taxon>Eubacteriales</taxon>
        <taxon>Desulfitobacteriaceae</taxon>
        <taxon>Syntrophobotulus</taxon>
    </lineage>
</organism>
<dbReference type="KEGG" id="sgy:Sgly_2768"/>
<keyword evidence="8" id="KW-1185">Reference proteome</keyword>
<dbReference type="Gene3D" id="3.40.109.10">
    <property type="entry name" value="NADH Oxidase"/>
    <property type="match status" value="1"/>
</dbReference>
<comment type="similarity">
    <text evidence="2">Belongs to the nitroreductase family.</text>
</comment>
<feature type="domain" description="Nitroreductase" evidence="6">
    <location>
        <begin position="145"/>
        <end position="292"/>
    </location>
</feature>
<dbReference type="HOGENOM" id="CLU_891179_0_0_9"/>
<reference evidence="7 8" key="1">
    <citation type="journal article" date="2011" name="Stand. Genomic Sci.">
        <title>Complete genome sequence of Syntrophobotulus glycolicus type strain (FlGlyR).</title>
        <authorList>
            <person name="Han C."/>
            <person name="Mwirichia R."/>
            <person name="Chertkov O."/>
            <person name="Held B."/>
            <person name="Lapidus A."/>
            <person name="Nolan M."/>
            <person name="Lucas S."/>
            <person name="Hammon N."/>
            <person name="Deshpande S."/>
            <person name="Cheng J.F."/>
            <person name="Tapia R."/>
            <person name="Goodwin L."/>
            <person name="Pitluck S."/>
            <person name="Huntemann M."/>
            <person name="Liolios K."/>
            <person name="Ivanova N."/>
            <person name="Pagani I."/>
            <person name="Mavromatis K."/>
            <person name="Ovchinikova G."/>
            <person name="Pati A."/>
            <person name="Chen A."/>
            <person name="Palaniappan K."/>
            <person name="Land M."/>
            <person name="Hauser L."/>
            <person name="Brambilla E.M."/>
            <person name="Rohde M."/>
            <person name="Spring S."/>
            <person name="Sikorski J."/>
            <person name="Goker M."/>
            <person name="Woyke T."/>
            <person name="Bristow J."/>
            <person name="Eisen J.A."/>
            <person name="Markowitz V."/>
            <person name="Hugenholtz P."/>
            <person name="Kyrpides N.C."/>
            <person name="Klenk H.P."/>
            <person name="Detter J.C."/>
        </authorList>
    </citation>
    <scope>NUCLEOTIDE SEQUENCE [LARGE SCALE GENOMIC DNA]</scope>
    <source>
        <strain evidence="8">DSM 8271 / FlGlyR</strain>
    </source>
</reference>
<dbReference type="Proteomes" id="UP000007488">
    <property type="component" value="Chromosome"/>
</dbReference>
<evidence type="ECO:0000313" key="8">
    <source>
        <dbReference type="Proteomes" id="UP000007488"/>
    </source>
</evidence>